<accession>A0A0U1AZZ6</accession>
<keyword evidence="3" id="KW-0805">Transcription regulation</keyword>
<dbReference type="SUPFAM" id="SSF55781">
    <property type="entry name" value="GAF domain-like"/>
    <property type="match status" value="1"/>
</dbReference>
<name>A0A0U1AZZ6_9MYCO</name>
<dbReference type="Gene3D" id="3.30.450.40">
    <property type="match status" value="1"/>
</dbReference>
<dbReference type="PIRSF" id="PIRSF036625">
    <property type="entry name" value="GAF_ANTAR"/>
    <property type="match status" value="1"/>
</dbReference>
<dbReference type="EMBL" id="CSWP01000001">
    <property type="protein sequence ID" value="CPV36797.1"/>
    <property type="molecule type" value="Genomic_DNA"/>
</dbReference>
<proteinExistence type="predicted"/>
<dbReference type="InterPro" id="IPR005561">
    <property type="entry name" value="ANTAR"/>
</dbReference>
<dbReference type="AlphaFoldDB" id="A0A0U1AZZ6"/>
<dbReference type="InterPro" id="IPR012074">
    <property type="entry name" value="GAF_ANTAR"/>
</dbReference>
<dbReference type="SMART" id="SM01012">
    <property type="entry name" value="ANTAR"/>
    <property type="match status" value="1"/>
</dbReference>
<evidence type="ECO:0000313" key="5">
    <source>
        <dbReference type="EMBL" id="CPV36797.1"/>
    </source>
</evidence>
<evidence type="ECO:0000256" key="2">
    <source>
        <dbReference type="ARBA" id="ARBA00022777"/>
    </source>
</evidence>
<keyword evidence="2" id="KW-0418">Kinase</keyword>
<dbReference type="Proteomes" id="UP000045782">
    <property type="component" value="Unassembled WGS sequence"/>
</dbReference>
<dbReference type="GO" id="GO:0003723">
    <property type="term" value="F:RNA binding"/>
    <property type="evidence" value="ECO:0007669"/>
    <property type="project" value="InterPro"/>
</dbReference>
<organism evidence="5 6">
    <name type="scientific">Mycobacteroides abscessus</name>
    <dbReference type="NCBI Taxonomy" id="36809"/>
    <lineage>
        <taxon>Bacteria</taxon>
        <taxon>Bacillati</taxon>
        <taxon>Actinomycetota</taxon>
        <taxon>Actinomycetes</taxon>
        <taxon>Mycobacteriales</taxon>
        <taxon>Mycobacteriaceae</taxon>
        <taxon>Mycobacteroides</taxon>
    </lineage>
</organism>
<dbReference type="InterPro" id="IPR036388">
    <property type="entry name" value="WH-like_DNA-bd_sf"/>
</dbReference>
<evidence type="ECO:0000313" key="6">
    <source>
        <dbReference type="Proteomes" id="UP000045782"/>
    </source>
</evidence>
<gene>
    <name evidence="5" type="ORF">ERS075579_00830</name>
</gene>
<dbReference type="InterPro" id="IPR011006">
    <property type="entry name" value="CheY-like_superfamily"/>
</dbReference>
<dbReference type="PROSITE" id="PS50921">
    <property type="entry name" value="ANTAR"/>
    <property type="match status" value="1"/>
</dbReference>
<dbReference type="GO" id="GO:0016301">
    <property type="term" value="F:kinase activity"/>
    <property type="evidence" value="ECO:0007669"/>
    <property type="project" value="UniProtKB-KW"/>
</dbReference>
<reference evidence="5 6" key="1">
    <citation type="submission" date="2015-03" db="EMBL/GenBank/DDBJ databases">
        <authorList>
            <person name="Murphy D."/>
        </authorList>
    </citation>
    <scope>NUCLEOTIDE SEQUENCE [LARGE SCALE GENOMIC DNA]</scope>
    <source>
        <strain evidence="5 6">PAP088</strain>
    </source>
</reference>
<dbReference type="InterPro" id="IPR003018">
    <property type="entry name" value="GAF"/>
</dbReference>
<dbReference type="Pfam" id="PF13185">
    <property type="entry name" value="GAF_2"/>
    <property type="match status" value="1"/>
</dbReference>
<dbReference type="SUPFAM" id="SSF52172">
    <property type="entry name" value="CheY-like"/>
    <property type="match status" value="1"/>
</dbReference>
<keyword evidence="1" id="KW-0808">Transferase</keyword>
<sequence length="231" mass="24980">MTDEAAAGAFSAKIADAARRMQQEHSSVEMTLRSITTAALETVPGVEQAGITLVTGRYEIESRAATSETPRKLDDIQQQLREGPCVQSAWEHETVYAEDLAQTTPWPRFAEAAVKLGVRSMLSFQLFTFGENLGALNLYAQTPGAFGADSYDAGLALATHAAIVLVAAQRESQWASALASRDIIGQAKGMLMERFSINAAEAFTVIRTLSQDFNTKLVEIARAIVEDRPLG</sequence>
<protein>
    <submittedName>
        <fullName evidence="5">ANTAR domain-containing protein</fullName>
    </submittedName>
</protein>
<evidence type="ECO:0000256" key="1">
    <source>
        <dbReference type="ARBA" id="ARBA00022679"/>
    </source>
</evidence>
<evidence type="ECO:0000256" key="3">
    <source>
        <dbReference type="ARBA" id="ARBA00023015"/>
    </source>
</evidence>
<dbReference type="RefSeq" id="WP_005099650.1">
    <property type="nucleotide sequence ID" value="NZ_AP022621.1"/>
</dbReference>
<evidence type="ECO:0000256" key="4">
    <source>
        <dbReference type="ARBA" id="ARBA00023163"/>
    </source>
</evidence>
<dbReference type="Gene3D" id="1.10.10.10">
    <property type="entry name" value="Winged helix-like DNA-binding domain superfamily/Winged helix DNA-binding domain"/>
    <property type="match status" value="1"/>
</dbReference>
<keyword evidence="4" id="KW-0804">Transcription</keyword>
<dbReference type="Pfam" id="PF03861">
    <property type="entry name" value="ANTAR"/>
    <property type="match status" value="1"/>
</dbReference>
<dbReference type="InterPro" id="IPR029016">
    <property type="entry name" value="GAF-like_dom_sf"/>
</dbReference>